<feature type="transmembrane region" description="Helical" evidence="1">
    <location>
        <begin position="150"/>
        <end position="170"/>
    </location>
</feature>
<dbReference type="Proteomes" id="UP000295626">
    <property type="component" value="Unassembled WGS sequence"/>
</dbReference>
<evidence type="ECO:0000313" key="3">
    <source>
        <dbReference type="Proteomes" id="UP000295626"/>
    </source>
</evidence>
<name>A0ABY2DKU9_9ACTN</name>
<gene>
    <name evidence="2" type="ORF">E1091_02685</name>
</gene>
<keyword evidence="3" id="KW-1185">Reference proteome</keyword>
<comment type="caution">
    <text evidence="2">The sequence shown here is derived from an EMBL/GenBank/DDBJ whole genome shotgun (WGS) entry which is preliminary data.</text>
</comment>
<keyword evidence="1" id="KW-1133">Transmembrane helix</keyword>
<evidence type="ECO:0000256" key="1">
    <source>
        <dbReference type="SAM" id="Phobius"/>
    </source>
</evidence>
<sequence>MAFRTWGRLLPTALGVSALAGAGQLGIGYAFGILRFTGDYTGAAADRWPAQLVWAGWFAAVAATTGAVVADRLAHRDRLPVGPAVQLAVAGAAGLGATVVAPLCMRPARAADLGAVDPVWAVALCALLGAVVGAGAALAVPLYPPLGWNVALLTGTGWLLALLSVTPSILGTGPLPTVRLGVLEPAWLDPD</sequence>
<evidence type="ECO:0000313" key="2">
    <source>
        <dbReference type="EMBL" id="TDC01525.1"/>
    </source>
</evidence>
<keyword evidence="1" id="KW-0812">Transmembrane</keyword>
<proteinExistence type="predicted"/>
<accession>A0ABY2DKU9</accession>
<feature type="non-terminal residue" evidence="2">
    <location>
        <position position="191"/>
    </location>
</feature>
<feature type="transmembrane region" description="Helical" evidence="1">
    <location>
        <begin position="120"/>
        <end position="143"/>
    </location>
</feature>
<reference evidence="2 3" key="1">
    <citation type="submission" date="2019-02" db="EMBL/GenBank/DDBJ databases">
        <title>Draft genome sequences of novel Actinobacteria.</title>
        <authorList>
            <person name="Sahin N."/>
            <person name="Ay H."/>
            <person name="Saygin H."/>
        </authorList>
    </citation>
    <scope>NUCLEOTIDE SEQUENCE [LARGE SCALE GENOMIC DNA]</scope>
    <source>
        <strain evidence="2 3">JCM 30529</strain>
    </source>
</reference>
<organism evidence="2 3">
    <name type="scientific">Micromonospora fluostatini</name>
    <dbReference type="NCBI Taxonomy" id="1629071"/>
    <lineage>
        <taxon>Bacteria</taxon>
        <taxon>Bacillati</taxon>
        <taxon>Actinomycetota</taxon>
        <taxon>Actinomycetes</taxon>
        <taxon>Micromonosporales</taxon>
        <taxon>Micromonosporaceae</taxon>
        <taxon>Micromonospora</taxon>
    </lineage>
</organism>
<feature type="transmembrane region" description="Helical" evidence="1">
    <location>
        <begin position="48"/>
        <end position="69"/>
    </location>
</feature>
<protein>
    <submittedName>
        <fullName evidence="2">Uncharacterized protein</fullName>
    </submittedName>
</protein>
<feature type="transmembrane region" description="Helical" evidence="1">
    <location>
        <begin position="81"/>
        <end position="100"/>
    </location>
</feature>
<keyword evidence="1" id="KW-0472">Membrane</keyword>
<dbReference type="EMBL" id="SMKE01000046">
    <property type="protein sequence ID" value="TDC01525.1"/>
    <property type="molecule type" value="Genomic_DNA"/>
</dbReference>